<keyword evidence="3" id="KW-1185">Reference proteome</keyword>
<gene>
    <name evidence="2" type="ORF">HK415_05940</name>
</gene>
<proteinExistence type="predicted"/>
<dbReference type="InterPro" id="IPR029046">
    <property type="entry name" value="LolA/LolB/LppX"/>
</dbReference>
<evidence type="ECO:0000313" key="2">
    <source>
        <dbReference type="EMBL" id="NNU42806.1"/>
    </source>
</evidence>
<dbReference type="EMBL" id="JABFCS010000001">
    <property type="protein sequence ID" value="NNU42806.1"/>
    <property type="molecule type" value="Genomic_DNA"/>
</dbReference>
<dbReference type="Proteomes" id="UP000552954">
    <property type="component" value="Unassembled WGS sequence"/>
</dbReference>
<dbReference type="RefSeq" id="WP_171556289.1">
    <property type="nucleotide sequence ID" value="NZ_JABFCS010000001.1"/>
</dbReference>
<keyword evidence="1" id="KW-0732">Signal</keyword>
<accession>A0A849KBC1</accession>
<reference evidence="2 3" key="1">
    <citation type="submission" date="2020-05" db="EMBL/GenBank/DDBJ databases">
        <authorList>
            <person name="Khan S.A."/>
            <person name="Jeon C.O."/>
            <person name="Chun B.H."/>
        </authorList>
    </citation>
    <scope>NUCLEOTIDE SEQUENCE [LARGE SCALE GENOMIC DNA]</scope>
    <source>
        <strain evidence="2 3">B156</strain>
    </source>
</reference>
<evidence type="ECO:0000256" key="1">
    <source>
        <dbReference type="ARBA" id="ARBA00022729"/>
    </source>
</evidence>
<name>A0A849KBC1_9BURK</name>
<dbReference type="AlphaFoldDB" id="A0A849KBC1"/>
<keyword evidence="2" id="KW-0449">Lipoprotein</keyword>
<dbReference type="SUPFAM" id="SSF89392">
    <property type="entry name" value="Prokaryotic lipoproteins and lipoprotein localization factors"/>
    <property type="match status" value="1"/>
</dbReference>
<reference evidence="2 3" key="2">
    <citation type="submission" date="2020-06" db="EMBL/GenBank/DDBJ databases">
        <title>Ramlibacter rhizophilus sp. nov., isolated from rhizosphere soil of national flower Mugunghwa from South Korea.</title>
        <authorList>
            <person name="Zheng-Fei Y."/>
            <person name="Huan T."/>
        </authorList>
    </citation>
    <scope>NUCLEOTIDE SEQUENCE [LARGE SCALE GENOMIC DNA]</scope>
    <source>
        <strain evidence="2 3">B156</strain>
    </source>
</reference>
<sequence>MLLTLGIAVLGPVQAAGFDLQALTQQLAQVRSGQATFVEDRRVQQLDQVLRSSGRLSFVAPDTFIRETLRPSHEKLAVVGNQLTMSRGTRSRVTALDAVPEAVVIVEAIRGTLTGNKDTLERYFDTTVQGSAEQWQLELVPREPRLRGQVAHLRLSGRQGQVREVRMSLADGDTSVMRIEPVADAPAKP</sequence>
<dbReference type="Pfam" id="PF19574">
    <property type="entry name" value="LolA_3"/>
    <property type="match status" value="1"/>
</dbReference>
<organism evidence="2 3">
    <name type="scientific">Ramlibacter montanisoli</name>
    <dbReference type="NCBI Taxonomy" id="2732512"/>
    <lineage>
        <taxon>Bacteria</taxon>
        <taxon>Pseudomonadati</taxon>
        <taxon>Pseudomonadota</taxon>
        <taxon>Betaproteobacteria</taxon>
        <taxon>Burkholderiales</taxon>
        <taxon>Comamonadaceae</taxon>
        <taxon>Ramlibacter</taxon>
    </lineage>
</organism>
<dbReference type="InterPro" id="IPR004564">
    <property type="entry name" value="OM_lipoprot_carrier_LolA-like"/>
</dbReference>
<protein>
    <submittedName>
        <fullName evidence="2">Outer membrane lipoprotein carrier protein LolA</fullName>
    </submittedName>
</protein>
<comment type="caution">
    <text evidence="2">The sequence shown here is derived from an EMBL/GenBank/DDBJ whole genome shotgun (WGS) entry which is preliminary data.</text>
</comment>
<dbReference type="CDD" id="cd16325">
    <property type="entry name" value="LolA"/>
    <property type="match status" value="1"/>
</dbReference>
<evidence type="ECO:0000313" key="3">
    <source>
        <dbReference type="Proteomes" id="UP000552954"/>
    </source>
</evidence>
<dbReference type="Gene3D" id="2.50.20.10">
    <property type="entry name" value="Lipoprotein localisation LolA/LolB/LppX"/>
    <property type="match status" value="1"/>
</dbReference>